<evidence type="ECO:0000313" key="3">
    <source>
        <dbReference type="Proteomes" id="UP000466442"/>
    </source>
</evidence>
<organism evidence="2 3">
    <name type="scientific">Apolygus lucorum</name>
    <name type="common">Small green plant bug</name>
    <name type="synonym">Lygocoris lucorum</name>
    <dbReference type="NCBI Taxonomy" id="248454"/>
    <lineage>
        <taxon>Eukaryota</taxon>
        <taxon>Metazoa</taxon>
        <taxon>Ecdysozoa</taxon>
        <taxon>Arthropoda</taxon>
        <taxon>Hexapoda</taxon>
        <taxon>Insecta</taxon>
        <taxon>Pterygota</taxon>
        <taxon>Neoptera</taxon>
        <taxon>Paraneoptera</taxon>
        <taxon>Hemiptera</taxon>
        <taxon>Heteroptera</taxon>
        <taxon>Panheteroptera</taxon>
        <taxon>Cimicomorpha</taxon>
        <taxon>Miridae</taxon>
        <taxon>Mirini</taxon>
        <taxon>Apolygus</taxon>
    </lineage>
</organism>
<evidence type="ECO:0000313" key="2">
    <source>
        <dbReference type="EMBL" id="KAF6205039.1"/>
    </source>
</evidence>
<proteinExistence type="predicted"/>
<dbReference type="Proteomes" id="UP000466442">
    <property type="component" value="Linkage Group LG9"/>
</dbReference>
<gene>
    <name evidence="2" type="ORF">GE061_019206</name>
</gene>
<protein>
    <submittedName>
        <fullName evidence="2">Uncharacterized protein</fullName>
    </submittedName>
</protein>
<dbReference type="AlphaFoldDB" id="A0A8S9X920"/>
<name>A0A8S9X920_APOLU</name>
<reference evidence="2" key="1">
    <citation type="journal article" date="2021" name="Mol. Ecol. Resour.">
        <title>Apolygus lucorum genome provides insights into omnivorousness and mesophyll feeding.</title>
        <authorList>
            <person name="Liu Y."/>
            <person name="Liu H."/>
            <person name="Wang H."/>
            <person name="Huang T."/>
            <person name="Liu B."/>
            <person name="Yang B."/>
            <person name="Yin L."/>
            <person name="Li B."/>
            <person name="Zhang Y."/>
            <person name="Zhang S."/>
            <person name="Jiang F."/>
            <person name="Zhang X."/>
            <person name="Ren Y."/>
            <person name="Wang B."/>
            <person name="Wang S."/>
            <person name="Lu Y."/>
            <person name="Wu K."/>
            <person name="Fan W."/>
            <person name="Wang G."/>
        </authorList>
    </citation>
    <scope>NUCLEOTIDE SEQUENCE</scope>
    <source>
        <strain evidence="2">12Hb</strain>
    </source>
</reference>
<comment type="caution">
    <text evidence="2">The sequence shown here is derived from an EMBL/GenBank/DDBJ whole genome shotgun (WGS) entry which is preliminary data.</text>
</comment>
<evidence type="ECO:0000256" key="1">
    <source>
        <dbReference type="SAM" id="MobiDB-lite"/>
    </source>
</evidence>
<feature type="compositionally biased region" description="Acidic residues" evidence="1">
    <location>
        <begin position="38"/>
        <end position="49"/>
    </location>
</feature>
<keyword evidence="3" id="KW-1185">Reference proteome</keyword>
<sequence length="300" mass="34567">MDRPVGWAVGPDLDRIDVCDEEGNAPSPPGAVGGGDFDCVDDEEDDEDDEDYCGAEELYLEDDGDEEPNLDFFNVSGGGVDYNFEDEEEDIAPRASYSPQEEDYVDYEEEEENACGGQEWTPLPPKRHRRHYNEYGPESIHAVHDAKQGWRDYRIRWENARLQCGGTPSGYTTVQPYGFPGGYPTMRVRPLSERVSRRIDFSTATGKPRNPLRYMKKRFNESFRRLRGIREPPIPQYEYGCEACGGPRRCHLGILEEVDPYCHPVINAPKWPDFEDDDYWLAYAEMYNDLQDDCEYDDYV</sequence>
<accession>A0A8S9X920</accession>
<feature type="region of interest" description="Disordered" evidence="1">
    <location>
        <begin position="1"/>
        <end position="49"/>
    </location>
</feature>
<dbReference type="EMBL" id="WIXP02000009">
    <property type="protein sequence ID" value="KAF6205039.1"/>
    <property type="molecule type" value="Genomic_DNA"/>
</dbReference>